<name>A0A5R8LX50_LACZE</name>
<reference evidence="2 3" key="1">
    <citation type="submission" date="2019-05" db="EMBL/GenBank/DDBJ databases">
        <title>Genome-based reclassification of Lactobacillus casei as Lactobacillus casei subsp. casei. subsp.nov., description of Lactobacillus casei subsp. zeae subsp. nov., and emended description of Lactobacillus casei.</title>
        <authorList>
            <person name="Huang C.-H."/>
        </authorList>
    </citation>
    <scope>NUCLEOTIDE SEQUENCE [LARGE SCALE GENOMIC DNA]</scope>
    <source>
        <strain evidence="2 3">CRBIP24.44</strain>
    </source>
</reference>
<gene>
    <name evidence="2" type="ORF">FEI15_01255</name>
</gene>
<comment type="caution">
    <text evidence="2">The sequence shown here is derived from an EMBL/GenBank/DDBJ whole genome shotgun (WGS) entry which is preliminary data.</text>
</comment>
<feature type="transmembrane region" description="Helical" evidence="1">
    <location>
        <begin position="7"/>
        <end position="31"/>
    </location>
</feature>
<dbReference type="Proteomes" id="UP000309885">
    <property type="component" value="Unassembled WGS sequence"/>
</dbReference>
<proteinExistence type="predicted"/>
<dbReference type="InterPro" id="IPR010738">
    <property type="entry name" value="DUF1310"/>
</dbReference>
<accession>A0A5R8LX50</accession>
<evidence type="ECO:0000256" key="1">
    <source>
        <dbReference type="SAM" id="Phobius"/>
    </source>
</evidence>
<organism evidence="2 3">
    <name type="scientific">Lacticaseibacillus zeae</name>
    <name type="common">Lactobacillus zeae</name>
    <dbReference type="NCBI Taxonomy" id="57037"/>
    <lineage>
        <taxon>Bacteria</taxon>
        <taxon>Bacillati</taxon>
        <taxon>Bacillota</taxon>
        <taxon>Bacilli</taxon>
        <taxon>Lactobacillales</taxon>
        <taxon>Lactobacillaceae</taxon>
        <taxon>Lacticaseibacillus</taxon>
    </lineage>
</organism>
<evidence type="ECO:0000313" key="3">
    <source>
        <dbReference type="Proteomes" id="UP000309885"/>
    </source>
</evidence>
<keyword evidence="1" id="KW-0472">Membrane</keyword>
<keyword evidence="1" id="KW-1133">Transmembrane helix</keyword>
<sequence length="129" mass="14566">MSRRKQIVIIICSVLLAVCAVPAGIGGYFYLENQRMKTEMVKIVKDHHQLLLDYMQSKEIDPHRRVKTVTIEYDETRHNPGGGIIVDGFINKDKNLSFELGIDKDNIDGKEIMEVTGGGLSEKLSTFLE</sequence>
<dbReference type="Gene3D" id="3.10.450.130">
    <property type="entry name" value="folded 79 residue fragment of lin0334 like domains"/>
    <property type="match status" value="1"/>
</dbReference>
<protein>
    <submittedName>
        <fullName evidence="2">DUF1310 family protein</fullName>
    </submittedName>
</protein>
<dbReference type="Pfam" id="PF07006">
    <property type="entry name" value="DUF1310"/>
    <property type="match status" value="1"/>
</dbReference>
<dbReference type="AlphaFoldDB" id="A0A5R8LX50"/>
<dbReference type="RefSeq" id="WP_138130164.1">
    <property type="nucleotide sequence ID" value="NZ_VBWO01000001.1"/>
</dbReference>
<keyword evidence="1" id="KW-0812">Transmembrane</keyword>
<dbReference type="EMBL" id="VBWO01000001">
    <property type="protein sequence ID" value="TLF41866.1"/>
    <property type="molecule type" value="Genomic_DNA"/>
</dbReference>
<evidence type="ECO:0000313" key="2">
    <source>
        <dbReference type="EMBL" id="TLF41866.1"/>
    </source>
</evidence>